<organism evidence="2">
    <name type="scientific">viral metagenome</name>
    <dbReference type="NCBI Taxonomy" id="1070528"/>
    <lineage>
        <taxon>unclassified sequences</taxon>
        <taxon>metagenomes</taxon>
        <taxon>organismal metagenomes</taxon>
    </lineage>
</organism>
<feature type="transmembrane region" description="Helical" evidence="1">
    <location>
        <begin position="116"/>
        <end position="138"/>
    </location>
</feature>
<dbReference type="EMBL" id="MN739423">
    <property type="protein sequence ID" value="QHT04081.1"/>
    <property type="molecule type" value="Genomic_DNA"/>
</dbReference>
<feature type="transmembrane region" description="Helical" evidence="1">
    <location>
        <begin position="52"/>
        <end position="71"/>
    </location>
</feature>
<reference evidence="2" key="1">
    <citation type="journal article" date="2020" name="Nature">
        <title>Giant virus diversity and host interactions through global metagenomics.</title>
        <authorList>
            <person name="Schulz F."/>
            <person name="Roux S."/>
            <person name="Paez-Espino D."/>
            <person name="Jungbluth S."/>
            <person name="Walsh D.A."/>
            <person name="Denef V.J."/>
            <person name="McMahon K.D."/>
            <person name="Konstantinidis K.T."/>
            <person name="Eloe-Fadrosh E.A."/>
            <person name="Kyrpides N.C."/>
            <person name="Woyke T."/>
        </authorList>
    </citation>
    <scope>NUCLEOTIDE SEQUENCE</scope>
    <source>
        <strain evidence="2">GVMAG-M-3300021185-45</strain>
    </source>
</reference>
<evidence type="ECO:0000256" key="1">
    <source>
        <dbReference type="SAM" id="Phobius"/>
    </source>
</evidence>
<feature type="transmembrane region" description="Helical" evidence="1">
    <location>
        <begin position="200"/>
        <end position="226"/>
    </location>
</feature>
<dbReference type="AlphaFoldDB" id="A0A6C0CHX9"/>
<proteinExistence type="predicted"/>
<feature type="transmembrane region" description="Helical" evidence="1">
    <location>
        <begin position="83"/>
        <end position="104"/>
    </location>
</feature>
<protein>
    <submittedName>
        <fullName evidence="2">Uncharacterized protein</fullName>
    </submittedName>
</protein>
<feature type="transmembrane region" description="Helical" evidence="1">
    <location>
        <begin position="158"/>
        <end position="180"/>
    </location>
</feature>
<keyword evidence="1" id="KW-1133">Transmembrane helix</keyword>
<name>A0A6C0CHX9_9ZZZZ</name>
<evidence type="ECO:0000313" key="2">
    <source>
        <dbReference type="EMBL" id="QHT04081.1"/>
    </source>
</evidence>
<keyword evidence="1" id="KW-0812">Transmembrane</keyword>
<keyword evidence="1" id="KW-0472">Membrane</keyword>
<sequence>MKYKNKQKGGQENNKQLAITNGSSQSNINNQVSLGRTSDGGDKFVPIKRIPYDIQIFSFLCILGIVFRMIFARASNDYATATVWGYGFSVLSLFGLIISSFAISSKKQLSQGILGFFKNVLATSLPIIFSLVIVTLIILQNISFYDQINSGKVADEYYSFSGISSFLILVQISITINYLLDKLKGNTTTSKNTSEIMSALASELNSIIIILTLANVTFVGMLQVILKYFSTDG</sequence>
<accession>A0A6C0CHX9</accession>